<dbReference type="GeneID" id="27313102"/>
<gene>
    <name evidence="2" type="ORF">PV09_05129</name>
</gene>
<evidence type="ECO:0000256" key="1">
    <source>
        <dbReference type="SAM" id="MobiDB-lite"/>
    </source>
</evidence>
<dbReference type="STRING" id="253628.A0A0D2AB54"/>
<dbReference type="InParanoid" id="A0A0D2AB54"/>
<dbReference type="Proteomes" id="UP000053259">
    <property type="component" value="Unassembled WGS sequence"/>
</dbReference>
<protein>
    <recommendedName>
        <fullName evidence="4">DNA (cytosine-5)-methyltransferase 1 replication foci domain-containing protein</fullName>
    </recommendedName>
</protein>
<dbReference type="OrthoDB" id="5382953at2759"/>
<dbReference type="EMBL" id="KN847543">
    <property type="protein sequence ID" value="KIW03830.1"/>
    <property type="molecule type" value="Genomic_DNA"/>
</dbReference>
<evidence type="ECO:0008006" key="4">
    <source>
        <dbReference type="Google" id="ProtNLM"/>
    </source>
</evidence>
<feature type="compositionally biased region" description="Acidic residues" evidence="1">
    <location>
        <begin position="519"/>
        <end position="528"/>
    </location>
</feature>
<feature type="compositionally biased region" description="Acidic residues" evidence="1">
    <location>
        <begin position="425"/>
        <end position="438"/>
    </location>
</feature>
<keyword evidence="3" id="KW-1185">Reference proteome</keyword>
<proteinExistence type="predicted"/>
<feature type="region of interest" description="Disordered" evidence="1">
    <location>
        <begin position="559"/>
        <end position="584"/>
    </location>
</feature>
<name>A0A0D2AB54_9PEZI</name>
<feature type="compositionally biased region" description="Basic and acidic residues" evidence="1">
    <location>
        <begin position="442"/>
        <end position="453"/>
    </location>
</feature>
<feature type="compositionally biased region" description="Acidic residues" evidence="1">
    <location>
        <begin position="488"/>
        <end position="507"/>
    </location>
</feature>
<feature type="compositionally biased region" description="Polar residues" evidence="1">
    <location>
        <begin position="210"/>
        <end position="237"/>
    </location>
</feature>
<feature type="compositionally biased region" description="Basic and acidic residues" evidence="1">
    <location>
        <begin position="247"/>
        <end position="265"/>
    </location>
</feature>
<dbReference type="HOGENOM" id="CLU_032073_0_0_1"/>
<evidence type="ECO:0000313" key="2">
    <source>
        <dbReference type="EMBL" id="KIW03830.1"/>
    </source>
</evidence>
<accession>A0A0D2AB54</accession>
<organism evidence="2 3">
    <name type="scientific">Verruconis gallopava</name>
    <dbReference type="NCBI Taxonomy" id="253628"/>
    <lineage>
        <taxon>Eukaryota</taxon>
        <taxon>Fungi</taxon>
        <taxon>Dikarya</taxon>
        <taxon>Ascomycota</taxon>
        <taxon>Pezizomycotina</taxon>
        <taxon>Dothideomycetes</taxon>
        <taxon>Pleosporomycetidae</taxon>
        <taxon>Venturiales</taxon>
        <taxon>Sympoventuriaceae</taxon>
        <taxon>Verruconis</taxon>
    </lineage>
</organism>
<dbReference type="VEuPathDB" id="FungiDB:PV09_05129"/>
<feature type="compositionally biased region" description="Basic and acidic residues" evidence="1">
    <location>
        <begin position="573"/>
        <end position="584"/>
    </location>
</feature>
<feature type="region of interest" description="Disordered" evidence="1">
    <location>
        <begin position="209"/>
        <end position="280"/>
    </location>
</feature>
<dbReference type="AlphaFoldDB" id="A0A0D2AB54"/>
<evidence type="ECO:0000313" key="3">
    <source>
        <dbReference type="Proteomes" id="UP000053259"/>
    </source>
</evidence>
<sequence>MPSSDKPIPELKVLRRKASNLADENDWPQFDVLDAEVRDGNGKLTSLFLASPDNQMALIGQLVTKRANPHVLPTHKGKARIPIAVNNITHFAFGVFDSGAYAIWAAGEAGWYTIQPSKAYENVFKEMVEALDVLYFLVEAHEGPNRPTYTDLFRSYAKAKDIAEIEAMRKIYSHKAFLASRMVKGEEGIKWGQTSFYQHLRKSWPDCFPQRSNAATAPSKKQSSTASMKTSVPQTRTAAARVQISEKSSRSHSNDLRTNRVDPAKENISAAASTKRVTRSNEALKLAQQQQALARQFRPRNLSQQNQIESPLLSEMNKARAREVWKFMQRKSNETLPEIAEMTIETFARFLLQEYEFQDEKEAQYFLKFLAPDLAGMMSIRRNRTYDPWTELPVYDELIEAKLPPRIKSRIACLKLQKRHTPLPDQDDETDVSDESSSEESVIDKEEARDRKREAARRRISALRPKSGGQYSGKAAKRKGKEKATSTGDEEEEMLGGNEYIDEDAMDVDTPSKRKSLSEDEDDDEEPEYPNKRFTRSQGTLDPELEDLEFAIQQARSTAIPIRRKLSRPTEPPSRDGDTNHRSQDIILVSEPVHSTDANAPGDVWSCPYAGCMHKVYGASEYENKDLIREHLLDHKERDRVDVIRDEETMTRLPVNHLLKRIRELAERSGGEQIMPLDGGLMGLFPPSLKRQLV</sequence>
<dbReference type="RefSeq" id="XP_016213699.1">
    <property type="nucleotide sequence ID" value="XM_016358598.1"/>
</dbReference>
<reference evidence="2 3" key="1">
    <citation type="submission" date="2015-01" db="EMBL/GenBank/DDBJ databases">
        <title>The Genome Sequence of Ochroconis gallopava CBS43764.</title>
        <authorList>
            <consortium name="The Broad Institute Genomics Platform"/>
            <person name="Cuomo C."/>
            <person name="de Hoog S."/>
            <person name="Gorbushina A."/>
            <person name="Stielow B."/>
            <person name="Teixiera M."/>
            <person name="Abouelleil A."/>
            <person name="Chapman S.B."/>
            <person name="Priest M."/>
            <person name="Young S.K."/>
            <person name="Wortman J."/>
            <person name="Nusbaum C."/>
            <person name="Birren B."/>
        </authorList>
    </citation>
    <scope>NUCLEOTIDE SEQUENCE [LARGE SCALE GENOMIC DNA]</scope>
    <source>
        <strain evidence="2 3">CBS 43764</strain>
    </source>
</reference>
<feature type="region of interest" description="Disordered" evidence="1">
    <location>
        <begin position="421"/>
        <end position="543"/>
    </location>
</feature>